<dbReference type="NCBIfam" id="TIGR00731">
    <property type="entry name" value="bL25_bact_ctc"/>
    <property type="match status" value="1"/>
</dbReference>
<keyword evidence="4 5" id="KW-0687">Ribonucleoprotein</keyword>
<dbReference type="Gene3D" id="2.40.240.10">
    <property type="entry name" value="Ribosomal Protein L25, Chain P"/>
    <property type="match status" value="1"/>
</dbReference>
<evidence type="ECO:0000259" key="7">
    <source>
        <dbReference type="Pfam" id="PF14693"/>
    </source>
</evidence>
<dbReference type="SUPFAM" id="SSF50715">
    <property type="entry name" value="Ribosomal protein L25-like"/>
    <property type="match status" value="1"/>
</dbReference>
<dbReference type="InterPro" id="IPR020056">
    <property type="entry name" value="Rbsml_bL25/Gln-tRNA_synth_N"/>
</dbReference>
<sequence length="198" mass="20308">MQQKTISIEVREKTGKGIARKLRAQGGVPGVVYGKGIEPVAVSVNAKELAAAIAGEGGRNNLIALQGGGNLNGMTVIVADLKKAALQGTFISVDLHKIDLDAKVRVHVPVSVVGTAAGVKEGGMLDIVMHSLDLECLPTQIPDHVEVDVTALAIGHSIHLGDLTLAAGVKVLGDPKASVVSIHGKAQETEVGAEAEAE</sequence>
<comment type="similarity">
    <text evidence="5">Belongs to the bacterial ribosomal protein bL25 family. CTC subfamily.</text>
</comment>
<dbReference type="InterPro" id="IPR029751">
    <property type="entry name" value="Ribosomal_L25_dom"/>
</dbReference>
<evidence type="ECO:0000313" key="9">
    <source>
        <dbReference type="Proteomes" id="UP000663651"/>
    </source>
</evidence>
<protein>
    <recommendedName>
        <fullName evidence="5">Large ribosomal subunit protein bL25</fullName>
    </recommendedName>
    <alternativeName>
        <fullName evidence="5">General stress protein CTC</fullName>
    </alternativeName>
</protein>
<dbReference type="InterPro" id="IPR001021">
    <property type="entry name" value="Ribosomal_bL25_long"/>
</dbReference>
<evidence type="ECO:0000256" key="5">
    <source>
        <dbReference type="HAMAP-Rule" id="MF_01334"/>
    </source>
</evidence>
<dbReference type="EMBL" id="CP071382">
    <property type="protein sequence ID" value="QSV46106.1"/>
    <property type="molecule type" value="Genomic_DNA"/>
</dbReference>
<dbReference type="PANTHER" id="PTHR33284">
    <property type="entry name" value="RIBOSOMAL PROTEIN L25/GLN-TRNA SYNTHETASE, ANTI-CODON-BINDING DOMAIN-CONTAINING PROTEIN"/>
    <property type="match status" value="1"/>
</dbReference>
<dbReference type="Proteomes" id="UP000663651">
    <property type="component" value="Chromosome"/>
</dbReference>
<evidence type="ECO:0000256" key="2">
    <source>
        <dbReference type="ARBA" id="ARBA00022884"/>
    </source>
</evidence>
<dbReference type="Gene3D" id="2.170.120.20">
    <property type="entry name" value="Ribosomal protein L25, beta domain"/>
    <property type="match status" value="1"/>
</dbReference>
<accession>A0ABX7Q3S4</accession>
<reference evidence="8 9" key="1">
    <citation type="submission" date="2021-03" db="EMBL/GenBank/DDBJ databases">
        <title>Geobacter metallireducens gen. nov. sp. nov., a microorganism capable of coupling the complete oxidation of organic compounds to the reduction of iron and other metals.</title>
        <authorList>
            <person name="Li Y."/>
        </authorList>
    </citation>
    <scope>NUCLEOTIDE SEQUENCE [LARGE SCALE GENOMIC DNA]</scope>
    <source>
        <strain evidence="8 9">Jerry-YX</strain>
    </source>
</reference>
<keyword evidence="3 5" id="KW-0689">Ribosomal protein</keyword>
<organism evidence="8 9">
    <name type="scientific">Geobacter benzoatilyticus</name>
    <dbReference type="NCBI Taxonomy" id="2815309"/>
    <lineage>
        <taxon>Bacteria</taxon>
        <taxon>Pseudomonadati</taxon>
        <taxon>Thermodesulfobacteriota</taxon>
        <taxon>Desulfuromonadia</taxon>
        <taxon>Geobacterales</taxon>
        <taxon>Geobacteraceae</taxon>
        <taxon>Geobacter</taxon>
    </lineage>
</organism>
<dbReference type="InterPro" id="IPR020930">
    <property type="entry name" value="Ribosomal_uL5_bac-type"/>
</dbReference>
<dbReference type="GO" id="GO:0005840">
    <property type="term" value="C:ribosome"/>
    <property type="evidence" value="ECO:0007669"/>
    <property type="project" value="UniProtKB-KW"/>
</dbReference>
<evidence type="ECO:0000256" key="1">
    <source>
        <dbReference type="ARBA" id="ARBA00022730"/>
    </source>
</evidence>
<name>A0ABX7Q3S4_9BACT</name>
<dbReference type="CDD" id="cd00495">
    <property type="entry name" value="Ribosomal_L25_TL5_CTC"/>
    <property type="match status" value="1"/>
</dbReference>
<keyword evidence="9" id="KW-1185">Reference proteome</keyword>
<dbReference type="HAMAP" id="MF_01334">
    <property type="entry name" value="Ribosomal_bL25_CTC"/>
    <property type="match status" value="1"/>
</dbReference>
<feature type="domain" description="Large ribosomal subunit protein bL25 L25" evidence="6">
    <location>
        <begin position="7"/>
        <end position="95"/>
    </location>
</feature>
<dbReference type="RefSeq" id="WP_207163894.1">
    <property type="nucleotide sequence ID" value="NZ_CP071382.1"/>
</dbReference>
<dbReference type="Pfam" id="PF14693">
    <property type="entry name" value="Ribosomal_TL5_C"/>
    <property type="match status" value="1"/>
</dbReference>
<evidence type="ECO:0000313" key="8">
    <source>
        <dbReference type="EMBL" id="QSV46106.1"/>
    </source>
</evidence>
<evidence type="ECO:0000259" key="6">
    <source>
        <dbReference type="Pfam" id="PF01386"/>
    </source>
</evidence>
<evidence type="ECO:0000256" key="4">
    <source>
        <dbReference type="ARBA" id="ARBA00023274"/>
    </source>
</evidence>
<dbReference type="Pfam" id="PF01386">
    <property type="entry name" value="Ribosomal_L25p"/>
    <property type="match status" value="1"/>
</dbReference>
<keyword evidence="2 5" id="KW-0694">RNA-binding</keyword>
<dbReference type="InterPro" id="IPR037121">
    <property type="entry name" value="Ribosomal_bL25_C"/>
</dbReference>
<gene>
    <name evidence="5" type="primary">rplY</name>
    <name evidence="5" type="synonym">ctc</name>
    <name evidence="8" type="ORF">JZM60_02105</name>
</gene>
<proteinExistence type="inferred from homology"/>
<dbReference type="InterPro" id="IPR011035">
    <property type="entry name" value="Ribosomal_bL25/Gln-tRNA_synth"/>
</dbReference>
<comment type="function">
    <text evidence="5">This is one of the proteins that binds to the 5S RNA in the ribosome where it forms part of the central protuberance.</text>
</comment>
<feature type="domain" description="Large ribosomal subunit protein bL25 beta" evidence="7">
    <location>
        <begin position="103"/>
        <end position="184"/>
    </location>
</feature>
<dbReference type="InterPro" id="IPR020057">
    <property type="entry name" value="Ribosomal_bL25_b-dom"/>
</dbReference>
<comment type="subunit">
    <text evidence="5">Part of the 50S ribosomal subunit; part of the 5S rRNA/L5/L18/L25 subcomplex. Contacts the 5S rRNA. Binds to the 5S rRNA independently of L5 and L18.</text>
</comment>
<keyword evidence="1 5" id="KW-0699">rRNA-binding</keyword>
<evidence type="ECO:0000256" key="3">
    <source>
        <dbReference type="ARBA" id="ARBA00022980"/>
    </source>
</evidence>
<dbReference type="PANTHER" id="PTHR33284:SF1">
    <property type="entry name" value="RIBOSOMAL PROTEIN L25_GLN-TRNA SYNTHETASE, ANTI-CODON-BINDING DOMAIN-CONTAINING PROTEIN"/>
    <property type="match status" value="1"/>
</dbReference>